<accession>D6SLG0</accession>
<evidence type="ECO:0000313" key="3">
    <source>
        <dbReference type="Proteomes" id="UP000005496"/>
    </source>
</evidence>
<organism evidence="2 3">
    <name type="scientific">Desulfonatronospira thiodismutans ASO3-1</name>
    <dbReference type="NCBI Taxonomy" id="555779"/>
    <lineage>
        <taxon>Bacteria</taxon>
        <taxon>Pseudomonadati</taxon>
        <taxon>Thermodesulfobacteriota</taxon>
        <taxon>Desulfovibrionia</taxon>
        <taxon>Desulfovibrionales</taxon>
        <taxon>Desulfonatronovibrionaceae</taxon>
        <taxon>Desulfonatronospira</taxon>
    </lineage>
</organism>
<evidence type="ECO:0000256" key="1">
    <source>
        <dbReference type="SAM" id="Phobius"/>
    </source>
</evidence>
<evidence type="ECO:0000313" key="2">
    <source>
        <dbReference type="EMBL" id="EFI35521.1"/>
    </source>
</evidence>
<comment type="caution">
    <text evidence="2">The sequence shown here is derived from an EMBL/GenBank/DDBJ whole genome shotgun (WGS) entry which is preliminary data.</text>
</comment>
<dbReference type="AlphaFoldDB" id="D6SLG0"/>
<dbReference type="PROSITE" id="PS51257">
    <property type="entry name" value="PROKAR_LIPOPROTEIN"/>
    <property type="match status" value="1"/>
</dbReference>
<reference evidence="2" key="1">
    <citation type="submission" date="2010-05" db="EMBL/GenBank/DDBJ databases">
        <title>The draft genome of Desulfonatronospira thiodismutans ASO3-1.</title>
        <authorList>
            <consortium name="US DOE Joint Genome Institute (JGI-PGF)"/>
            <person name="Lucas S."/>
            <person name="Copeland A."/>
            <person name="Lapidus A."/>
            <person name="Cheng J.-F."/>
            <person name="Bruce D."/>
            <person name="Goodwin L."/>
            <person name="Pitluck S."/>
            <person name="Chertkov O."/>
            <person name="Brettin T."/>
            <person name="Detter J.C."/>
            <person name="Han C."/>
            <person name="Land M.L."/>
            <person name="Hauser L."/>
            <person name="Kyrpides N."/>
            <person name="Mikhailova N."/>
            <person name="Muyzer G."/>
            <person name="Woyke T."/>
        </authorList>
    </citation>
    <scope>NUCLEOTIDE SEQUENCE [LARGE SCALE GENOMIC DNA]</scope>
    <source>
        <strain evidence="2">ASO3-1</strain>
    </source>
</reference>
<keyword evidence="1" id="KW-0472">Membrane</keyword>
<sequence length="244" mass="27732">MSCYYRLFVILLLFMFIGGCTYYEKPYQPRAAQPVSSQVPVPTGYSLTTQKKMQAVQHWELLAGDVARRIENSLEARSIPMGSYSIYVAPPGSTPFEKAFYDLVLTKMVQQGMRVSRSESQSMVLSFDLEMVRHSERMVRTQKGVYRSLAPGMYVKRQPPGQASPGTIAPQERQVGGAMVNVESGAYTPELPSVEVMVTTSLTMNDNYIMRDSSIYYINDADWDHYKQHSIYRDPSKVNYRLVD</sequence>
<feature type="transmembrane region" description="Helical" evidence="1">
    <location>
        <begin position="6"/>
        <end position="23"/>
    </location>
</feature>
<dbReference type="OrthoDB" id="5422230at2"/>
<keyword evidence="1" id="KW-1133">Transmembrane helix</keyword>
<evidence type="ECO:0008006" key="4">
    <source>
        <dbReference type="Google" id="ProtNLM"/>
    </source>
</evidence>
<protein>
    <recommendedName>
        <fullName evidence="4">Lipoprotein</fullName>
    </recommendedName>
</protein>
<dbReference type="EMBL" id="ACJN02000001">
    <property type="protein sequence ID" value="EFI35521.1"/>
    <property type="molecule type" value="Genomic_DNA"/>
</dbReference>
<proteinExistence type="predicted"/>
<gene>
    <name evidence="2" type="ORF">Dthio_PD2945</name>
</gene>
<name>D6SLG0_9BACT</name>
<dbReference type="Proteomes" id="UP000005496">
    <property type="component" value="Unassembled WGS sequence"/>
</dbReference>
<keyword evidence="1" id="KW-0812">Transmembrane</keyword>
<keyword evidence="3" id="KW-1185">Reference proteome</keyword>
<dbReference type="eggNOG" id="ENOG5032YPT">
    <property type="taxonomic scope" value="Bacteria"/>
</dbReference>